<dbReference type="PROSITE" id="PS00815">
    <property type="entry name" value="AIPM_HOMOCIT_SYNTH_1"/>
    <property type="match status" value="1"/>
</dbReference>
<dbReference type="GeneID" id="38784124"/>
<dbReference type="FunCoup" id="A0A401GYC5">
    <property type="interactions" value="273"/>
</dbReference>
<proteinExistence type="inferred from homology"/>
<dbReference type="OrthoDB" id="418791at2759"/>
<protein>
    <recommendedName>
        <fullName evidence="3">2-isopropylmalate synthase</fullName>
        <ecNumber evidence="3">2.3.3.13</ecNumber>
    </recommendedName>
</protein>
<evidence type="ECO:0000256" key="1">
    <source>
        <dbReference type="ARBA" id="ARBA00000064"/>
    </source>
</evidence>
<dbReference type="Proteomes" id="UP000287166">
    <property type="component" value="Unassembled WGS sequence"/>
</dbReference>
<dbReference type="InterPro" id="IPR054692">
    <property type="entry name" value="LeuA-like_post-cat"/>
</dbReference>
<evidence type="ECO:0000256" key="3">
    <source>
        <dbReference type="ARBA" id="ARBA00012973"/>
    </source>
</evidence>
<evidence type="ECO:0000256" key="5">
    <source>
        <dbReference type="ARBA" id="ARBA00022679"/>
    </source>
</evidence>
<dbReference type="NCBIfam" id="NF002991">
    <property type="entry name" value="PRK03739.1"/>
    <property type="match status" value="1"/>
</dbReference>
<dbReference type="STRING" id="139825.A0A401GYC5"/>
<dbReference type="GO" id="GO:0009098">
    <property type="term" value="P:L-leucine biosynthetic process"/>
    <property type="evidence" value="ECO:0007669"/>
    <property type="project" value="InterPro"/>
</dbReference>
<evidence type="ECO:0000256" key="2">
    <source>
        <dbReference type="ARBA" id="ARBA00009767"/>
    </source>
</evidence>
<dbReference type="RefSeq" id="XP_027618120.1">
    <property type="nucleotide sequence ID" value="XM_027762319.1"/>
</dbReference>
<comment type="catalytic activity">
    <reaction evidence="1">
        <text>3-methyl-2-oxobutanoate + acetyl-CoA + H2O = (2S)-2-isopropylmalate + CoA + H(+)</text>
        <dbReference type="Rhea" id="RHEA:21524"/>
        <dbReference type="ChEBI" id="CHEBI:1178"/>
        <dbReference type="ChEBI" id="CHEBI:11851"/>
        <dbReference type="ChEBI" id="CHEBI:15377"/>
        <dbReference type="ChEBI" id="CHEBI:15378"/>
        <dbReference type="ChEBI" id="CHEBI:57287"/>
        <dbReference type="ChEBI" id="CHEBI:57288"/>
        <dbReference type="EC" id="2.3.3.13"/>
    </reaction>
</comment>
<accession>A0A401GYC5</accession>
<dbReference type="CDD" id="cd07942">
    <property type="entry name" value="DRE_TIM_LeuA"/>
    <property type="match status" value="1"/>
</dbReference>
<sequence length="763" mass="84149">MLEDPSIKYTPYTSLDLEDRQWPSNKISKHPIWLSTDLRDGNQALARPMTADQKLCFFRHLVKCNFKEIEVSFPSASDTDFEFVRTLIHQNEIPDDVWIQVLTPAREELIRRTFESVAGARHVILHIYTAAAPCFREIVFNKTKEEMLDVAVRHIKIVRALADEYSARYGTKFRLAYGVEAFSQTEPEYVVEICTAAKNAWGLAGLGDRRVTFNLPSTVEIAPPSHFADQIEYFCTHMENRNEMIVSLHTHNDRGTAVAATELAMMAGADRVEGCLFGNGERCGNVDLVTLALNLYTQGIPCGLDFSQIQSTIDVVLQCTSIPVHPRHPYSGELVFTAFSGTHQDAIKKGFDTQARRHAECEKAGLPQKWEMPYLPLDPADIGRTYEAVIRVNSQSGKGGSAYIVGKQLHMDLPRAVQQEFYQVVQQHVDHYAREMTSDEIKSAFCEYYHIGDAGSQARLVLDKFAVVKSPQSGHSLTTFQGRVFVDGNVCSLRGEGTDPVEAFLAAVEKRLGLAFSVIDHHERRSTEPTSKDLTSFLLLTELHHGPSVHIGETTRVPTWGVGVDEDHGSCSIRAAVSSINRQLGARLVSIVSGDSREVMKILQNEYRLPMPRSMDDMLSEFCSKGDKEGLAPAQVAARFVSYFCHGASGSKGSPLWSFSIARRTGAVGVQLHAIVKLHGMQEMVFGTGNDAASCLLEGIAEHLGSSTMREFHVRPRGCGGYSAFVQVEGDGDSAGWGIGNDADMTAAVLQATVIAAVNASRT</sequence>
<dbReference type="Gene3D" id="3.20.20.70">
    <property type="entry name" value="Aldolase class I"/>
    <property type="match status" value="1"/>
</dbReference>
<dbReference type="GO" id="GO:0003852">
    <property type="term" value="F:2-isopropylmalate synthase activity"/>
    <property type="evidence" value="ECO:0007669"/>
    <property type="project" value="UniProtKB-EC"/>
</dbReference>
<dbReference type="PROSITE" id="PS50991">
    <property type="entry name" value="PYR_CT"/>
    <property type="match status" value="1"/>
</dbReference>
<dbReference type="InterPro" id="IPR000891">
    <property type="entry name" value="PYR_CT"/>
</dbReference>
<name>A0A401GYC5_9APHY</name>
<dbReference type="PANTHER" id="PTHR46911:SF1">
    <property type="entry name" value="2-ISOPROPYLMALATE SYNTHASE"/>
    <property type="match status" value="1"/>
</dbReference>
<dbReference type="EC" id="2.3.3.13" evidence="3"/>
<dbReference type="InterPro" id="IPR039371">
    <property type="entry name" value="LeuA_N_DRE-TIM"/>
</dbReference>
<dbReference type="SUPFAM" id="SSF51569">
    <property type="entry name" value="Aldolase"/>
    <property type="match status" value="1"/>
</dbReference>
<dbReference type="EMBL" id="BFAD01000010">
    <property type="protein sequence ID" value="GBE87207.1"/>
    <property type="molecule type" value="Genomic_DNA"/>
</dbReference>
<keyword evidence="9" id="KW-1185">Reference proteome</keyword>
<evidence type="ECO:0000256" key="6">
    <source>
        <dbReference type="ARBA" id="ARBA00023304"/>
    </source>
</evidence>
<gene>
    <name evidence="8" type="ORF">SCP_1004540</name>
</gene>
<evidence type="ECO:0000259" key="7">
    <source>
        <dbReference type="PROSITE" id="PS50991"/>
    </source>
</evidence>
<keyword evidence="6" id="KW-0100">Branched-chain amino acid biosynthesis</keyword>
<dbReference type="InParanoid" id="A0A401GYC5"/>
<evidence type="ECO:0000313" key="9">
    <source>
        <dbReference type="Proteomes" id="UP000287166"/>
    </source>
</evidence>
<dbReference type="Pfam" id="PF22615">
    <property type="entry name" value="IPMS_D2"/>
    <property type="match status" value="1"/>
</dbReference>
<dbReference type="Pfam" id="PF08502">
    <property type="entry name" value="LeuA_dimer"/>
    <property type="match status" value="1"/>
</dbReference>
<dbReference type="PROSITE" id="PS00816">
    <property type="entry name" value="AIPM_HOMOCIT_SYNTH_2"/>
    <property type="match status" value="1"/>
</dbReference>
<comment type="caution">
    <text evidence="8">The sequence shown here is derived from an EMBL/GenBank/DDBJ whole genome shotgun (WGS) entry which is preliminary data.</text>
</comment>
<dbReference type="GO" id="GO:0005739">
    <property type="term" value="C:mitochondrion"/>
    <property type="evidence" value="ECO:0007669"/>
    <property type="project" value="TreeGrafter"/>
</dbReference>
<dbReference type="Pfam" id="PF00682">
    <property type="entry name" value="HMGL-like"/>
    <property type="match status" value="1"/>
</dbReference>
<comment type="similarity">
    <text evidence="2">Belongs to the alpha-IPM synthase/homocitrate synthase family. LeuA type 2 subfamily.</text>
</comment>
<keyword evidence="4" id="KW-0028">Amino-acid biosynthesis</keyword>
<reference evidence="8 9" key="1">
    <citation type="journal article" date="2018" name="Sci. Rep.">
        <title>Genome sequence of the cauliflower mushroom Sparassis crispa (Hanabiratake) and its association with beneficial usage.</title>
        <authorList>
            <person name="Kiyama R."/>
            <person name="Furutani Y."/>
            <person name="Kawaguchi K."/>
            <person name="Nakanishi T."/>
        </authorList>
    </citation>
    <scope>NUCLEOTIDE SEQUENCE [LARGE SCALE GENOMIC DNA]</scope>
</reference>
<dbReference type="PANTHER" id="PTHR46911">
    <property type="match status" value="1"/>
</dbReference>
<keyword evidence="5" id="KW-0808">Transferase</keyword>
<feature type="domain" description="Pyruvate carboxyltransferase" evidence="7">
    <location>
        <begin position="31"/>
        <end position="310"/>
    </location>
</feature>
<dbReference type="SUPFAM" id="SSF110921">
    <property type="entry name" value="2-isopropylmalate synthase LeuA, allosteric (dimerisation) domain"/>
    <property type="match status" value="2"/>
</dbReference>
<organism evidence="8 9">
    <name type="scientific">Sparassis crispa</name>
    <dbReference type="NCBI Taxonomy" id="139825"/>
    <lineage>
        <taxon>Eukaryota</taxon>
        <taxon>Fungi</taxon>
        <taxon>Dikarya</taxon>
        <taxon>Basidiomycota</taxon>
        <taxon>Agaricomycotina</taxon>
        <taxon>Agaricomycetes</taxon>
        <taxon>Polyporales</taxon>
        <taxon>Sparassidaceae</taxon>
        <taxon>Sparassis</taxon>
    </lineage>
</organism>
<dbReference type="Gene3D" id="3.30.160.270">
    <property type="match status" value="2"/>
</dbReference>
<dbReference type="AlphaFoldDB" id="A0A401GYC5"/>
<dbReference type="InterPro" id="IPR002034">
    <property type="entry name" value="AIPM/Hcit_synth_CS"/>
</dbReference>
<evidence type="ECO:0000313" key="8">
    <source>
        <dbReference type="EMBL" id="GBE87207.1"/>
    </source>
</evidence>
<dbReference type="InterPro" id="IPR013709">
    <property type="entry name" value="2-isopropylmalate_synth_dimer"/>
</dbReference>
<dbReference type="InterPro" id="IPR036230">
    <property type="entry name" value="LeuA_allosteric_dom_sf"/>
</dbReference>
<dbReference type="InterPro" id="IPR013785">
    <property type="entry name" value="Aldolase_TIM"/>
</dbReference>
<dbReference type="SUPFAM" id="SSF89000">
    <property type="entry name" value="post-HMGL domain-like"/>
    <property type="match status" value="1"/>
</dbReference>
<evidence type="ECO:0000256" key="4">
    <source>
        <dbReference type="ARBA" id="ARBA00022605"/>
    </source>
</evidence>
<dbReference type="SMART" id="SM00917">
    <property type="entry name" value="LeuA_dimer"/>
    <property type="match status" value="1"/>
</dbReference>